<feature type="transmembrane region" description="Helical" evidence="1">
    <location>
        <begin position="88"/>
        <end position="115"/>
    </location>
</feature>
<feature type="transmembrane region" description="Helical" evidence="1">
    <location>
        <begin position="171"/>
        <end position="190"/>
    </location>
</feature>
<organism evidence="2 3">
    <name type="scientific">Pullulanibacillus camelliae</name>
    <dbReference type="NCBI Taxonomy" id="1707096"/>
    <lineage>
        <taxon>Bacteria</taxon>
        <taxon>Bacillati</taxon>
        <taxon>Bacillota</taxon>
        <taxon>Bacilli</taxon>
        <taxon>Bacillales</taxon>
        <taxon>Sporolactobacillaceae</taxon>
        <taxon>Pullulanibacillus</taxon>
    </lineage>
</organism>
<evidence type="ECO:0000313" key="2">
    <source>
        <dbReference type="EMBL" id="GGE32396.1"/>
    </source>
</evidence>
<feature type="transmembrane region" description="Helical" evidence="1">
    <location>
        <begin position="237"/>
        <end position="261"/>
    </location>
</feature>
<sequence length="267" mass="30349">MSAWISLVKKEFRLGLPALLFTVIALIFIVGLAGYFGARHGHGISAAAIAALVLIPIHIFYLLCYMFDSLQKERKKLHLWLHNPLPGYSLLLAKLVSALIAMSITLFLSCVIVLFGLKFSSDNKEIFHAFSWSNIFSTGIFSVINIYLFALDFAIWFIFLWVFYRMLTRRIGGFLSFIITLVLFGVLAYLDNLLSGTRFYEWLTHWGKVSLVDILTGFNFNFSLNHGSHLSVDNTTVFYIGSYVFEAIIVAILFCITSWILDKKIEV</sequence>
<keyword evidence="1" id="KW-0812">Transmembrane</keyword>
<comment type="caution">
    <text evidence="2">The sequence shown here is derived from an EMBL/GenBank/DDBJ whole genome shotgun (WGS) entry which is preliminary data.</text>
</comment>
<evidence type="ECO:0000256" key="1">
    <source>
        <dbReference type="SAM" id="Phobius"/>
    </source>
</evidence>
<proteinExistence type="predicted"/>
<reference evidence="2" key="2">
    <citation type="submission" date="2020-09" db="EMBL/GenBank/DDBJ databases">
        <authorList>
            <person name="Sun Q."/>
            <person name="Zhou Y."/>
        </authorList>
    </citation>
    <scope>NUCLEOTIDE SEQUENCE</scope>
    <source>
        <strain evidence="2">CGMCC 1.15371</strain>
    </source>
</reference>
<reference evidence="2" key="1">
    <citation type="journal article" date="2014" name="Int. J. Syst. Evol. Microbiol.">
        <title>Complete genome sequence of Corynebacterium casei LMG S-19264T (=DSM 44701T), isolated from a smear-ripened cheese.</title>
        <authorList>
            <consortium name="US DOE Joint Genome Institute (JGI-PGF)"/>
            <person name="Walter F."/>
            <person name="Albersmeier A."/>
            <person name="Kalinowski J."/>
            <person name="Ruckert C."/>
        </authorList>
    </citation>
    <scope>NUCLEOTIDE SEQUENCE</scope>
    <source>
        <strain evidence="2">CGMCC 1.15371</strain>
    </source>
</reference>
<feature type="transmembrane region" description="Helical" evidence="1">
    <location>
        <begin position="44"/>
        <end position="67"/>
    </location>
</feature>
<feature type="transmembrane region" description="Helical" evidence="1">
    <location>
        <begin position="12"/>
        <end position="38"/>
    </location>
</feature>
<accession>A0A8J2VM38</accession>
<dbReference type="EMBL" id="BMIR01000002">
    <property type="protein sequence ID" value="GGE32396.1"/>
    <property type="molecule type" value="Genomic_DNA"/>
</dbReference>
<keyword evidence="3" id="KW-1185">Reference proteome</keyword>
<keyword evidence="1" id="KW-1133">Transmembrane helix</keyword>
<dbReference type="RefSeq" id="WP_188689683.1">
    <property type="nucleotide sequence ID" value="NZ_BMIR01000002.1"/>
</dbReference>
<evidence type="ECO:0000313" key="3">
    <source>
        <dbReference type="Proteomes" id="UP000628775"/>
    </source>
</evidence>
<feature type="transmembrane region" description="Helical" evidence="1">
    <location>
        <begin position="135"/>
        <end position="164"/>
    </location>
</feature>
<keyword evidence="1" id="KW-0472">Membrane</keyword>
<dbReference type="AlphaFoldDB" id="A0A8J2VM38"/>
<name>A0A8J2VM38_9BACL</name>
<protein>
    <submittedName>
        <fullName evidence="2">Uncharacterized protein</fullName>
    </submittedName>
</protein>
<dbReference type="Proteomes" id="UP000628775">
    <property type="component" value="Unassembled WGS sequence"/>
</dbReference>
<gene>
    <name evidence="2" type="ORF">GCM10011391_08820</name>
</gene>